<dbReference type="AlphaFoldDB" id="A0A511SU71"/>
<protein>
    <recommendedName>
        <fullName evidence="3">Rhodanese-related sulfurtransferase</fullName>
    </recommendedName>
</protein>
<evidence type="ECO:0000313" key="2">
    <source>
        <dbReference type="Proteomes" id="UP000321514"/>
    </source>
</evidence>
<accession>A0A511SU71</accession>
<dbReference type="EMBL" id="BJXR01000009">
    <property type="protein sequence ID" value="GEN05466.1"/>
    <property type="molecule type" value="Genomic_DNA"/>
</dbReference>
<evidence type="ECO:0000313" key="1">
    <source>
        <dbReference type="EMBL" id="GEN05466.1"/>
    </source>
</evidence>
<evidence type="ECO:0008006" key="3">
    <source>
        <dbReference type="Google" id="ProtNLM"/>
    </source>
</evidence>
<gene>
    <name evidence="1" type="ORF">MFU01_05030</name>
</gene>
<comment type="caution">
    <text evidence="1">The sequence shown here is derived from an EMBL/GenBank/DDBJ whole genome shotgun (WGS) entry which is preliminary data.</text>
</comment>
<name>A0A511SU71_MYXFU</name>
<organism evidence="1 2">
    <name type="scientific">Myxococcus fulvus</name>
    <dbReference type="NCBI Taxonomy" id="33"/>
    <lineage>
        <taxon>Bacteria</taxon>
        <taxon>Pseudomonadati</taxon>
        <taxon>Myxococcota</taxon>
        <taxon>Myxococcia</taxon>
        <taxon>Myxococcales</taxon>
        <taxon>Cystobacterineae</taxon>
        <taxon>Myxococcaceae</taxon>
        <taxon>Myxococcus</taxon>
    </lineage>
</organism>
<sequence>MTMDVLAELQAWMASHCDGEWEHQYGVTIDTLDNPGWSVKIDLKDTKLLGVAFEEKTVDRSEKDWLACRVREATFEGYGGVFNLREILEVFLGWANASGAVPRPT</sequence>
<dbReference type="InterPro" id="IPR028228">
    <property type="entry name" value="Imm53"/>
</dbReference>
<reference evidence="1 2" key="1">
    <citation type="submission" date="2019-07" db="EMBL/GenBank/DDBJ databases">
        <title>Whole genome shotgun sequence of Myxococcus fulvus NBRC 100333.</title>
        <authorList>
            <person name="Hosoyama A."/>
            <person name="Uohara A."/>
            <person name="Ohji S."/>
            <person name="Ichikawa N."/>
        </authorList>
    </citation>
    <scope>NUCLEOTIDE SEQUENCE [LARGE SCALE GENOMIC DNA]</scope>
    <source>
        <strain evidence="1 2">NBRC 100333</strain>
    </source>
</reference>
<dbReference type="Pfam" id="PF15580">
    <property type="entry name" value="Imm53"/>
    <property type="match status" value="1"/>
</dbReference>
<dbReference type="Proteomes" id="UP000321514">
    <property type="component" value="Unassembled WGS sequence"/>
</dbReference>
<proteinExistence type="predicted"/>